<feature type="domain" description="Rhamnogalacturonan lyase" evidence="2">
    <location>
        <begin position="234"/>
        <end position="426"/>
    </location>
</feature>
<dbReference type="SUPFAM" id="SSF49785">
    <property type="entry name" value="Galactose-binding domain-like"/>
    <property type="match status" value="1"/>
</dbReference>
<reference evidence="5" key="2">
    <citation type="submission" date="2025-08" db="UniProtKB">
        <authorList>
            <consortium name="RefSeq"/>
        </authorList>
    </citation>
    <scope>IDENTIFICATION</scope>
    <source>
        <tissue evidence="5">Leaf</tissue>
    </source>
</reference>
<feature type="domain" description="Rhamnogalacturonan lyase" evidence="3">
    <location>
        <begin position="148"/>
        <end position="220"/>
    </location>
</feature>
<dbReference type="InterPro" id="IPR013784">
    <property type="entry name" value="Carb-bd-like_fold"/>
</dbReference>
<dbReference type="InterPro" id="IPR029413">
    <property type="entry name" value="RG-lyase_II"/>
</dbReference>
<evidence type="ECO:0000256" key="1">
    <source>
        <dbReference type="ARBA" id="ARBA00022729"/>
    </source>
</evidence>
<dbReference type="Gene3D" id="2.60.40.1120">
    <property type="entry name" value="Carboxypeptidase-like, regulatory domain"/>
    <property type="match status" value="1"/>
</dbReference>
<dbReference type="Pfam" id="PF14686">
    <property type="entry name" value="fn3_3"/>
    <property type="match status" value="1"/>
</dbReference>
<dbReference type="RefSeq" id="XP_019089385.1">
    <property type="nucleotide sequence ID" value="XM_019233840.1"/>
</dbReference>
<evidence type="ECO:0000259" key="3">
    <source>
        <dbReference type="Pfam" id="PF14686"/>
    </source>
</evidence>
<dbReference type="Gene3D" id="2.70.98.10">
    <property type="match status" value="1"/>
</dbReference>
<organism evidence="4 5">
    <name type="scientific">Camelina sativa</name>
    <name type="common">False flax</name>
    <name type="synonym">Myagrum sativum</name>
    <dbReference type="NCBI Taxonomy" id="90675"/>
    <lineage>
        <taxon>Eukaryota</taxon>
        <taxon>Viridiplantae</taxon>
        <taxon>Streptophyta</taxon>
        <taxon>Embryophyta</taxon>
        <taxon>Tracheophyta</taxon>
        <taxon>Spermatophyta</taxon>
        <taxon>Magnoliopsida</taxon>
        <taxon>eudicotyledons</taxon>
        <taxon>Gunneridae</taxon>
        <taxon>Pentapetalae</taxon>
        <taxon>rosids</taxon>
        <taxon>malvids</taxon>
        <taxon>Brassicales</taxon>
        <taxon>Brassicaceae</taxon>
        <taxon>Camelineae</taxon>
        <taxon>Camelina</taxon>
    </lineage>
</organism>
<evidence type="ECO:0000259" key="2">
    <source>
        <dbReference type="Pfam" id="PF14683"/>
    </source>
</evidence>
<dbReference type="InterPro" id="IPR051850">
    <property type="entry name" value="Polysacch_Lyase_4"/>
</dbReference>
<gene>
    <name evidence="5" type="primary">LOC104729366</name>
</gene>
<protein>
    <submittedName>
        <fullName evidence="5">Uncharacterized protein LOC104729366</fullName>
    </submittedName>
</protein>
<dbReference type="Gene3D" id="2.60.120.260">
    <property type="entry name" value="Galactose-binding domain-like"/>
    <property type="match status" value="1"/>
</dbReference>
<evidence type="ECO:0000313" key="5">
    <source>
        <dbReference type="RefSeq" id="XP_019089385.1"/>
    </source>
</evidence>
<dbReference type="PANTHER" id="PTHR32018:SF26">
    <property type="entry name" value="RHAMNOGALACTURONAN ENDOLYASE"/>
    <property type="match status" value="1"/>
</dbReference>
<name>A0ABM1QRJ7_CAMSA</name>
<proteinExistence type="predicted"/>
<reference evidence="4" key="1">
    <citation type="journal article" date="2014" name="Nat. Commun.">
        <title>The emerging biofuel crop Camelina sativa retains a highly undifferentiated hexaploid genome structure.</title>
        <authorList>
            <person name="Kagale S."/>
            <person name="Koh C."/>
            <person name="Nixon J."/>
            <person name="Bollina V."/>
            <person name="Clarke W.E."/>
            <person name="Tuteja R."/>
            <person name="Spillane C."/>
            <person name="Robinson S.J."/>
            <person name="Links M.G."/>
            <person name="Clarke C."/>
            <person name="Higgins E.E."/>
            <person name="Huebert T."/>
            <person name="Sharpe A.G."/>
            <person name="Parkin I.A."/>
        </authorList>
    </citation>
    <scope>NUCLEOTIDE SEQUENCE [LARGE SCALE GENOMIC DNA]</scope>
    <source>
        <strain evidence="4">cv. DH55</strain>
    </source>
</reference>
<dbReference type="InterPro" id="IPR008979">
    <property type="entry name" value="Galactose-bd-like_sf"/>
</dbReference>
<dbReference type="CDD" id="cd10316">
    <property type="entry name" value="RGL4_M"/>
    <property type="match status" value="1"/>
</dbReference>
<dbReference type="Proteomes" id="UP000694864">
    <property type="component" value="Chromosome 12"/>
</dbReference>
<sequence length="432" mass="49477">MYSMEGKDNKVHGWISSDRHVGFWMITPSDEFRVCGPVKQDLTSHLGPTTLSMFTSVHYAGKDMNTTYDSKEPWKKVFGPVFVYLNSASSRNLLWTDAKRQMVSEVQSWPYEFVKSVDYPLHHQRGTVNGQFFVKDRYNNNKENLFGKFAFVGLALPGEAGSWQTENKGYQFWTRADNMGMFTIANVRPGDYSLYAWVPGFIGDYKYERDITITHGEEINVGSIVYEPPRNGSTLWEIGEPDRTAAEFYIPDADPTLLTKLNLNNANRQDRFRQYGLWDRYSDLYPRNDLVYTVGVSDYTKDWFYAHVNRKAGNGTYKATTWQIKFNLKAVTEPAGIYTLRIALASATTVNLMVRVNEANSEPVFISGLIGRDNAIARHGIHGLYRLYNIDIHGKFLRVGYNTIYLIHGRDRSDFLSGVMYDYLRLEGPSGV</sequence>
<dbReference type="PANTHER" id="PTHR32018">
    <property type="entry name" value="RHAMNOGALACTURONATE LYASE FAMILY PROTEIN"/>
    <property type="match status" value="1"/>
</dbReference>
<dbReference type="SUPFAM" id="SSF49452">
    <property type="entry name" value="Starch-binding domain-like"/>
    <property type="match status" value="1"/>
</dbReference>
<dbReference type="InterPro" id="IPR014718">
    <property type="entry name" value="GH-type_carb-bd"/>
</dbReference>
<dbReference type="GeneID" id="104729366"/>
<evidence type="ECO:0000313" key="4">
    <source>
        <dbReference type="Proteomes" id="UP000694864"/>
    </source>
</evidence>
<keyword evidence="4" id="KW-1185">Reference proteome</keyword>
<dbReference type="InterPro" id="IPR029411">
    <property type="entry name" value="RG-lyase_III"/>
</dbReference>
<dbReference type="Pfam" id="PF14683">
    <property type="entry name" value="CBM-like"/>
    <property type="match status" value="1"/>
</dbReference>
<accession>A0ABM1QRJ7</accession>
<dbReference type="CDD" id="cd10317">
    <property type="entry name" value="RGL4_C"/>
    <property type="match status" value="1"/>
</dbReference>
<keyword evidence="1" id="KW-0732">Signal</keyword>